<protein>
    <submittedName>
        <fullName evidence="1">Uncharacterized protein</fullName>
    </submittedName>
</protein>
<proteinExistence type="predicted"/>
<organism evidence="1 2">
    <name type="scientific">Oceanisphaera avium</name>
    <dbReference type="NCBI Taxonomy" id="1903694"/>
    <lineage>
        <taxon>Bacteria</taxon>
        <taxon>Pseudomonadati</taxon>
        <taxon>Pseudomonadota</taxon>
        <taxon>Gammaproteobacteria</taxon>
        <taxon>Aeromonadales</taxon>
        <taxon>Aeromonadaceae</taxon>
        <taxon>Oceanisphaera</taxon>
    </lineage>
</organism>
<evidence type="ECO:0000313" key="1">
    <source>
        <dbReference type="EMBL" id="ART81063.1"/>
    </source>
</evidence>
<dbReference type="AlphaFoldDB" id="A0A1Y0D0G9"/>
<name>A0A1Y0D0G9_9GAMM</name>
<gene>
    <name evidence="1" type="ORF">CBP12_02120</name>
</gene>
<sequence>MPAWANNMVLKARQTVDIYGSSALEPNLADVDYRLSWQLSGLHTDAGCRPSQVVVSLTAAVTEPLEWPQTPEWQNYRLALTGYERLVRERALLSAEWLEHSLFQIAAQPDCEQLQLVADRVGYHQLGIAQTLLRDFQQQNDYGRQLGLIKPD</sequence>
<dbReference type="Proteomes" id="UP000243793">
    <property type="component" value="Chromosome"/>
</dbReference>
<dbReference type="Pfam" id="PF06037">
    <property type="entry name" value="DUF922"/>
    <property type="match status" value="1"/>
</dbReference>
<evidence type="ECO:0000313" key="2">
    <source>
        <dbReference type="Proteomes" id="UP000243793"/>
    </source>
</evidence>
<dbReference type="InterPro" id="IPR010321">
    <property type="entry name" value="DUF922"/>
</dbReference>
<keyword evidence="2" id="KW-1185">Reference proteome</keyword>
<accession>A0A1Y0D0G9</accession>
<dbReference type="KEGG" id="ocm:CBP12_02120"/>
<dbReference type="EMBL" id="CP021376">
    <property type="protein sequence ID" value="ART81063.1"/>
    <property type="molecule type" value="Genomic_DNA"/>
</dbReference>
<reference evidence="2" key="1">
    <citation type="submission" date="2017-05" db="EMBL/GenBank/DDBJ databases">
        <authorList>
            <person name="Sung H."/>
        </authorList>
    </citation>
    <scope>NUCLEOTIDE SEQUENCE [LARGE SCALE GENOMIC DNA]</scope>
    <source>
        <strain evidence="2">AMac2203</strain>
    </source>
</reference>